<feature type="domain" description="CWH43-like N-terminal" evidence="2">
    <location>
        <begin position="149"/>
        <end position="211"/>
    </location>
</feature>
<feature type="transmembrane region" description="Helical" evidence="1">
    <location>
        <begin position="77"/>
        <end position="100"/>
    </location>
</feature>
<name>G0SFC5_CHATD</name>
<dbReference type="InterPro" id="IPR019402">
    <property type="entry name" value="CWH43_N"/>
</dbReference>
<evidence type="ECO:0000256" key="1">
    <source>
        <dbReference type="SAM" id="Phobius"/>
    </source>
</evidence>
<proteinExistence type="predicted"/>
<feature type="transmembrane region" description="Helical" evidence="1">
    <location>
        <begin position="15"/>
        <end position="41"/>
    </location>
</feature>
<sequence length="292" mass="33279">MPPLKPPLLILSRPLLFLLPPLIASTAWFTTLLILLLYWLVHEHSAYYAVSMASAQRIAFISDVAANATPNRRMYPVFITGCLVTALAMSATLALDWWWLHRRGLVRRRALERRLENRIEKEEGERREKGGGKGVNVAAGLVLGFAYHPEQRPFRFSYYTKVFFVVVEVSLAIAFFACVRTRHYQPAAVLEWVIALIFAAWAFSFCLDLYPAARQWEKQRRQQQEEEEGSNHEAGDGAVNAEMENSNELTTHPARLTKQPTSRGYLALKIYDRLEFYFGGGTSLPCRGKRLA</sequence>
<keyword evidence="1" id="KW-0812">Transmembrane</keyword>
<keyword evidence="1" id="KW-1133">Transmembrane helix</keyword>
<dbReference type="OrthoDB" id="10032492at2759"/>
<dbReference type="RefSeq" id="XP_006696472.1">
    <property type="nucleotide sequence ID" value="XM_006696409.1"/>
</dbReference>
<evidence type="ECO:0000259" key="2">
    <source>
        <dbReference type="Pfam" id="PF10277"/>
    </source>
</evidence>
<dbReference type="STRING" id="759272.G0SFC5"/>
<organism evidence="4">
    <name type="scientific">Chaetomium thermophilum (strain DSM 1495 / CBS 144.50 / IMI 039719)</name>
    <name type="common">Thermochaetoides thermophila</name>
    <dbReference type="NCBI Taxonomy" id="759272"/>
    <lineage>
        <taxon>Eukaryota</taxon>
        <taxon>Fungi</taxon>
        <taxon>Dikarya</taxon>
        <taxon>Ascomycota</taxon>
        <taxon>Pezizomycotina</taxon>
        <taxon>Sordariomycetes</taxon>
        <taxon>Sordariomycetidae</taxon>
        <taxon>Sordariales</taxon>
        <taxon>Chaetomiaceae</taxon>
        <taxon>Thermochaetoides</taxon>
    </lineage>
</organism>
<dbReference type="GeneID" id="18260194"/>
<dbReference type="HOGENOM" id="CLU_953170_0_0_1"/>
<evidence type="ECO:0000313" key="4">
    <source>
        <dbReference type="Proteomes" id="UP000008066"/>
    </source>
</evidence>
<gene>
    <name evidence="3" type="ORF">CTHT_0061560</name>
</gene>
<reference evidence="3 4" key="1">
    <citation type="journal article" date="2011" name="Cell">
        <title>Insight into structure and assembly of the nuclear pore complex by utilizing the genome of a eukaryotic thermophile.</title>
        <authorList>
            <person name="Amlacher S."/>
            <person name="Sarges P."/>
            <person name="Flemming D."/>
            <person name="van Noort V."/>
            <person name="Kunze R."/>
            <person name="Devos D.P."/>
            <person name="Arumugam M."/>
            <person name="Bork P."/>
            <person name="Hurt E."/>
        </authorList>
    </citation>
    <scope>NUCLEOTIDE SEQUENCE [LARGE SCALE GENOMIC DNA]</scope>
    <source>
        <strain evidence="4">DSM 1495 / CBS 144.50 / IMI 039719</strain>
    </source>
</reference>
<keyword evidence="1" id="KW-0472">Membrane</keyword>
<feature type="transmembrane region" description="Helical" evidence="1">
    <location>
        <begin position="189"/>
        <end position="210"/>
    </location>
</feature>
<dbReference type="EMBL" id="GL988046">
    <property type="protein sequence ID" value="EGS18141.1"/>
    <property type="molecule type" value="Genomic_DNA"/>
</dbReference>
<feature type="transmembrane region" description="Helical" evidence="1">
    <location>
        <begin position="158"/>
        <end position="177"/>
    </location>
</feature>
<evidence type="ECO:0000313" key="3">
    <source>
        <dbReference type="EMBL" id="EGS18141.1"/>
    </source>
</evidence>
<dbReference type="AlphaFoldDB" id="G0SFC5"/>
<accession>G0SFC5</accession>
<dbReference type="eggNOG" id="ENOG502RZQS">
    <property type="taxonomic scope" value="Eukaryota"/>
</dbReference>
<protein>
    <recommendedName>
        <fullName evidence="2">CWH43-like N-terminal domain-containing protein</fullName>
    </recommendedName>
</protein>
<dbReference type="Pfam" id="PF10277">
    <property type="entry name" value="Frag1"/>
    <property type="match status" value="1"/>
</dbReference>
<keyword evidence="4" id="KW-1185">Reference proteome</keyword>
<dbReference type="Proteomes" id="UP000008066">
    <property type="component" value="Unassembled WGS sequence"/>
</dbReference>
<dbReference type="KEGG" id="cthr:CTHT_0061560"/>